<organism evidence="6 7">
    <name type="scientific">Serratia marcescens</name>
    <dbReference type="NCBI Taxonomy" id="615"/>
    <lineage>
        <taxon>Bacteria</taxon>
        <taxon>Pseudomonadati</taxon>
        <taxon>Pseudomonadota</taxon>
        <taxon>Gammaproteobacteria</taxon>
        <taxon>Enterobacterales</taxon>
        <taxon>Yersiniaceae</taxon>
        <taxon>Serratia</taxon>
    </lineage>
</organism>
<gene>
    <name evidence="6" type="ORF">FOT62_13875</name>
</gene>
<dbReference type="PANTHER" id="PTHR35191">
    <property type="entry name" value="PROPHAGE SIDE TAIL FIBER PROTEIN HOMOLOG STFQ-RELATED"/>
    <property type="match status" value="1"/>
</dbReference>
<name>A0A5C7CK81_SERMA</name>
<feature type="compositionally biased region" description="Polar residues" evidence="3">
    <location>
        <begin position="238"/>
        <end position="251"/>
    </location>
</feature>
<dbReference type="GO" id="GO:0046718">
    <property type="term" value="P:symbiont entry into host cell"/>
    <property type="evidence" value="ECO:0007669"/>
    <property type="project" value="InterPro"/>
</dbReference>
<evidence type="ECO:0000313" key="7">
    <source>
        <dbReference type="Proteomes" id="UP000321126"/>
    </source>
</evidence>
<dbReference type="Proteomes" id="UP000321126">
    <property type="component" value="Unassembled WGS sequence"/>
</dbReference>
<accession>A0A5C7CK81</accession>
<evidence type="ECO:0000256" key="2">
    <source>
        <dbReference type="ARBA" id="ARBA00022581"/>
    </source>
</evidence>
<keyword evidence="4" id="KW-0732">Signal</keyword>
<evidence type="ECO:0000256" key="1">
    <source>
        <dbReference type="ARBA" id="ARBA00004328"/>
    </source>
</evidence>
<sequence>MTAKYFALLTNVGAAKLANAAALGEKLDITAMAVGDANGTEPTPDPAQTKLVHERRRAPLNSLRVDPNNASQVIAEQVLAETVGGWWVREIGLYDTNGDLVAVGNCPPSYRPLMTEGSGREQIIRMILIVSSTAAVELKIDPSVVLATREYVDDAIEAHAKSRNHPDATTSAKGLVQLSSATNSTSETLAATPKAVKAVRDTVIALDKAAVKTVNTHAPNENGDVELPDASTTAKGLTQLSSATDSTSESLAATPKAVKAAHDNADTRVKKAGDTMTGQLIAPAVATTPEAIPWGAGAYADQLSSQAPFFQPNWQWPVNAGGIFVPIAKGTSTRKNVGYPTAVSYGYLMPANNEHAHPTIHAKGDSNVECIWDFNPYTGAISSKAGSFATQEWINNAVHTNELHVGGAQMAQDGNIWGTRWNANGGWLWDSIVAQVDAAKNQMMSAGSVGSMAFLSNNTYSDFNPGTDVAGSALSYASVGGNWFGGDAAATRRSFSPGGTWRCMGYAYRQWSDGGMATLFIRIA</sequence>
<dbReference type="AlphaFoldDB" id="A0A5C7CK81"/>
<dbReference type="Pfam" id="PF03406">
    <property type="entry name" value="Phage_fiber_2"/>
    <property type="match status" value="2"/>
</dbReference>
<feature type="domain" description="Phage tail fibre protein N-terminal" evidence="5">
    <location>
        <begin position="1"/>
        <end position="149"/>
    </location>
</feature>
<keyword evidence="2" id="KW-0945">Host-virus interaction</keyword>
<reference evidence="6 7" key="1">
    <citation type="submission" date="2019-07" db="EMBL/GenBank/DDBJ databases">
        <title>Serratia strains were isolated from fresh produce.</title>
        <authorList>
            <person name="Cho G.-S."/>
            <person name="Stein M."/>
            <person name="Lee W."/>
            <person name="Suh S.H."/>
            <person name="Franz C.M.A.P."/>
        </authorList>
    </citation>
    <scope>NUCLEOTIDE SEQUENCE [LARGE SCALE GENOMIC DNA]</scope>
    <source>
        <strain evidence="6 7">S16</strain>
    </source>
</reference>
<evidence type="ECO:0000313" key="6">
    <source>
        <dbReference type="EMBL" id="TXE33255.1"/>
    </source>
</evidence>
<protein>
    <recommendedName>
        <fullName evidence="5">Phage tail fibre protein N-terminal domain-containing protein</fullName>
    </recommendedName>
</protein>
<dbReference type="PANTHER" id="PTHR35191:SF1">
    <property type="entry name" value="PROPHAGE SIDE TAIL FIBER PROTEIN HOMOLOG STFQ-RELATED"/>
    <property type="match status" value="1"/>
</dbReference>
<dbReference type="InterPro" id="IPR051934">
    <property type="entry name" value="Phage_Tail_Fiber_Structural"/>
</dbReference>
<evidence type="ECO:0000259" key="5">
    <source>
        <dbReference type="Pfam" id="PF12571"/>
    </source>
</evidence>
<feature type="chain" id="PRO_5022916966" description="Phage tail fibre protein N-terminal domain-containing protein" evidence="4">
    <location>
        <begin position="21"/>
        <end position="524"/>
    </location>
</feature>
<dbReference type="Pfam" id="PF12571">
    <property type="entry name" value="Phage_tail_fib"/>
    <property type="match status" value="1"/>
</dbReference>
<evidence type="ECO:0000256" key="4">
    <source>
        <dbReference type="SAM" id="SignalP"/>
    </source>
</evidence>
<dbReference type="InterPro" id="IPR022225">
    <property type="entry name" value="Phage_tail_fibre_N"/>
</dbReference>
<evidence type="ECO:0000256" key="3">
    <source>
        <dbReference type="SAM" id="MobiDB-lite"/>
    </source>
</evidence>
<comment type="subcellular location">
    <subcellularLocation>
        <location evidence="1">Virion</location>
    </subcellularLocation>
</comment>
<feature type="signal peptide" evidence="4">
    <location>
        <begin position="1"/>
        <end position="20"/>
    </location>
</feature>
<dbReference type="GO" id="GO:0019062">
    <property type="term" value="P:virion attachment to host cell"/>
    <property type="evidence" value="ECO:0007669"/>
    <property type="project" value="InterPro"/>
</dbReference>
<comment type="caution">
    <text evidence="6">The sequence shown here is derived from an EMBL/GenBank/DDBJ whole genome shotgun (WGS) entry which is preliminary data.</text>
</comment>
<dbReference type="EMBL" id="VOUQ01000007">
    <property type="protein sequence ID" value="TXE33255.1"/>
    <property type="molecule type" value="Genomic_DNA"/>
</dbReference>
<proteinExistence type="predicted"/>
<dbReference type="RefSeq" id="WP_147881748.1">
    <property type="nucleotide sequence ID" value="NZ_VOUQ01000007.1"/>
</dbReference>
<feature type="region of interest" description="Disordered" evidence="3">
    <location>
        <begin position="238"/>
        <end position="264"/>
    </location>
</feature>
<dbReference type="InterPro" id="IPR005068">
    <property type="entry name" value="Phage_lambda_Stf-r2"/>
</dbReference>